<dbReference type="AlphaFoldDB" id="A0AAN6RN96"/>
<dbReference type="Proteomes" id="UP001303889">
    <property type="component" value="Unassembled WGS sequence"/>
</dbReference>
<comment type="caution">
    <text evidence="1">The sequence shown here is derived from an EMBL/GenBank/DDBJ whole genome shotgun (WGS) entry which is preliminary data.</text>
</comment>
<reference evidence="1" key="2">
    <citation type="submission" date="2023-05" db="EMBL/GenBank/DDBJ databases">
        <authorList>
            <consortium name="Lawrence Berkeley National Laboratory"/>
            <person name="Steindorff A."/>
            <person name="Hensen N."/>
            <person name="Bonometti L."/>
            <person name="Westerberg I."/>
            <person name="Brannstrom I.O."/>
            <person name="Guillou S."/>
            <person name="Cros-Aarteil S."/>
            <person name="Calhoun S."/>
            <person name="Haridas S."/>
            <person name="Kuo A."/>
            <person name="Mondo S."/>
            <person name="Pangilinan J."/>
            <person name="Riley R."/>
            <person name="Labutti K."/>
            <person name="Andreopoulos B."/>
            <person name="Lipzen A."/>
            <person name="Chen C."/>
            <person name="Yanf M."/>
            <person name="Daum C."/>
            <person name="Ng V."/>
            <person name="Clum A."/>
            <person name="Ohm R."/>
            <person name="Martin F."/>
            <person name="Silar P."/>
            <person name="Natvig D."/>
            <person name="Lalanne C."/>
            <person name="Gautier V."/>
            <person name="Ament-Velasquez S.L."/>
            <person name="Kruys A."/>
            <person name="Hutchinson M.I."/>
            <person name="Powell A.J."/>
            <person name="Barry K."/>
            <person name="Miller A.N."/>
            <person name="Grigoriev I.V."/>
            <person name="Debuchy R."/>
            <person name="Gladieux P."/>
            <person name="Thoren M.H."/>
            <person name="Johannesson H."/>
        </authorList>
    </citation>
    <scope>NUCLEOTIDE SEQUENCE</scope>
    <source>
        <strain evidence="1">CBS 103.79</strain>
    </source>
</reference>
<accession>A0AAN6RN96</accession>
<dbReference type="EMBL" id="MU856412">
    <property type="protein sequence ID" value="KAK3896764.1"/>
    <property type="molecule type" value="Genomic_DNA"/>
</dbReference>
<evidence type="ECO:0000313" key="2">
    <source>
        <dbReference type="Proteomes" id="UP001303889"/>
    </source>
</evidence>
<reference evidence="1" key="1">
    <citation type="journal article" date="2023" name="Mol. Phylogenet. Evol.">
        <title>Genome-scale phylogeny and comparative genomics of the fungal order Sordariales.</title>
        <authorList>
            <person name="Hensen N."/>
            <person name="Bonometti L."/>
            <person name="Westerberg I."/>
            <person name="Brannstrom I.O."/>
            <person name="Guillou S."/>
            <person name="Cros-Aarteil S."/>
            <person name="Calhoun S."/>
            <person name="Haridas S."/>
            <person name="Kuo A."/>
            <person name="Mondo S."/>
            <person name="Pangilinan J."/>
            <person name="Riley R."/>
            <person name="LaButti K."/>
            <person name="Andreopoulos B."/>
            <person name="Lipzen A."/>
            <person name="Chen C."/>
            <person name="Yan M."/>
            <person name="Daum C."/>
            <person name="Ng V."/>
            <person name="Clum A."/>
            <person name="Steindorff A."/>
            <person name="Ohm R.A."/>
            <person name="Martin F."/>
            <person name="Silar P."/>
            <person name="Natvig D.O."/>
            <person name="Lalanne C."/>
            <person name="Gautier V."/>
            <person name="Ament-Velasquez S.L."/>
            <person name="Kruys A."/>
            <person name="Hutchinson M.I."/>
            <person name="Powell A.J."/>
            <person name="Barry K."/>
            <person name="Miller A.N."/>
            <person name="Grigoriev I.V."/>
            <person name="Debuchy R."/>
            <person name="Gladieux P."/>
            <person name="Hiltunen Thoren M."/>
            <person name="Johannesson H."/>
        </authorList>
    </citation>
    <scope>NUCLEOTIDE SEQUENCE</scope>
    <source>
        <strain evidence="1">CBS 103.79</strain>
    </source>
</reference>
<evidence type="ECO:0000313" key="1">
    <source>
        <dbReference type="EMBL" id="KAK3896764.1"/>
    </source>
</evidence>
<sequence length="164" mass="18644">MASFDPNGYMQYDSIRDYYARLTNNSQSNVLNHLWFNILREYFPVQEGFGLEIRPRVTEHDDITIQYVKALRNDLLSTRMILALDEHLTECMQLARNTVQAEGIFGIATVGHYSRFYIMDSGADVLSDHPATMGKALEYKTHESQIVELLLAIKAEAMGSDSSS</sequence>
<organism evidence="1 2">
    <name type="scientific">Staphylotrichum tortipilum</name>
    <dbReference type="NCBI Taxonomy" id="2831512"/>
    <lineage>
        <taxon>Eukaryota</taxon>
        <taxon>Fungi</taxon>
        <taxon>Dikarya</taxon>
        <taxon>Ascomycota</taxon>
        <taxon>Pezizomycotina</taxon>
        <taxon>Sordariomycetes</taxon>
        <taxon>Sordariomycetidae</taxon>
        <taxon>Sordariales</taxon>
        <taxon>Chaetomiaceae</taxon>
        <taxon>Staphylotrichum</taxon>
    </lineage>
</organism>
<keyword evidence="2" id="KW-1185">Reference proteome</keyword>
<gene>
    <name evidence="1" type="ORF">C8A05DRAFT_39688</name>
</gene>
<proteinExistence type="predicted"/>
<name>A0AAN6RN96_9PEZI</name>
<protein>
    <submittedName>
        <fullName evidence="1">Uncharacterized protein</fullName>
    </submittedName>
</protein>